<dbReference type="Proteomes" id="UP001159363">
    <property type="component" value="Chromosome 1"/>
</dbReference>
<evidence type="ECO:0000313" key="2">
    <source>
        <dbReference type="Proteomes" id="UP001159363"/>
    </source>
</evidence>
<sequence>MIRLVTTFSFSFPSAQWGRTEQKWSRTQGLVTYIGAWAGKSPIRFFCTMRGAGHCFLCRLRLTKRAATLTEIVEATAEEMLRKRSARREDNGWLTDDL</sequence>
<gene>
    <name evidence="1" type="ORF">PR048_001792</name>
</gene>
<reference evidence="1 2" key="1">
    <citation type="submission" date="2023-02" db="EMBL/GenBank/DDBJ databases">
        <title>LHISI_Scaffold_Assembly.</title>
        <authorList>
            <person name="Stuart O.P."/>
            <person name="Cleave R."/>
            <person name="Magrath M.J.L."/>
            <person name="Mikheyev A.S."/>
        </authorList>
    </citation>
    <scope>NUCLEOTIDE SEQUENCE [LARGE SCALE GENOMIC DNA]</scope>
    <source>
        <strain evidence="1">Daus_M_001</strain>
        <tissue evidence="1">Leg muscle</tissue>
    </source>
</reference>
<proteinExistence type="predicted"/>
<protein>
    <recommendedName>
        <fullName evidence="3">Secreted protein</fullName>
    </recommendedName>
</protein>
<evidence type="ECO:0000313" key="1">
    <source>
        <dbReference type="EMBL" id="KAJ8896448.1"/>
    </source>
</evidence>
<name>A0ABQ9IID0_9NEOP</name>
<organism evidence="1 2">
    <name type="scientific">Dryococelus australis</name>
    <dbReference type="NCBI Taxonomy" id="614101"/>
    <lineage>
        <taxon>Eukaryota</taxon>
        <taxon>Metazoa</taxon>
        <taxon>Ecdysozoa</taxon>
        <taxon>Arthropoda</taxon>
        <taxon>Hexapoda</taxon>
        <taxon>Insecta</taxon>
        <taxon>Pterygota</taxon>
        <taxon>Neoptera</taxon>
        <taxon>Polyneoptera</taxon>
        <taxon>Phasmatodea</taxon>
        <taxon>Verophasmatodea</taxon>
        <taxon>Anareolatae</taxon>
        <taxon>Phasmatidae</taxon>
        <taxon>Eurycanthinae</taxon>
        <taxon>Dryococelus</taxon>
    </lineage>
</organism>
<evidence type="ECO:0008006" key="3">
    <source>
        <dbReference type="Google" id="ProtNLM"/>
    </source>
</evidence>
<comment type="caution">
    <text evidence="1">The sequence shown here is derived from an EMBL/GenBank/DDBJ whole genome shotgun (WGS) entry which is preliminary data.</text>
</comment>
<keyword evidence="2" id="KW-1185">Reference proteome</keyword>
<accession>A0ABQ9IID0</accession>
<dbReference type="EMBL" id="JARBHB010000001">
    <property type="protein sequence ID" value="KAJ8896448.1"/>
    <property type="molecule type" value="Genomic_DNA"/>
</dbReference>